<feature type="signal peptide" evidence="2">
    <location>
        <begin position="1"/>
        <end position="23"/>
    </location>
</feature>
<reference evidence="3 4" key="1">
    <citation type="submission" date="2021-03" db="EMBL/GenBank/DDBJ databases">
        <title>Flavobacterium kribbensis sp. nov, an endophytic bacteria, isolated from soybean.</title>
        <authorList>
            <person name="Lee J."/>
            <person name="Seo J."/>
        </authorList>
    </citation>
    <scope>NUCLEOTIDE SEQUENCE [LARGE SCALE GENOMIC DNA]</scope>
    <source>
        <strain evidence="3 4">BB8</strain>
    </source>
</reference>
<evidence type="ECO:0000313" key="4">
    <source>
        <dbReference type="Proteomes" id="UP000663440"/>
    </source>
</evidence>
<keyword evidence="1" id="KW-1133">Transmembrane helix</keyword>
<accession>A0ABX7Q9T9</accession>
<organism evidence="3 4">
    <name type="scientific">Flavobacterium endoglycinae</name>
    <dbReference type="NCBI Taxonomy" id="2816357"/>
    <lineage>
        <taxon>Bacteria</taxon>
        <taxon>Pseudomonadati</taxon>
        <taxon>Bacteroidota</taxon>
        <taxon>Flavobacteriia</taxon>
        <taxon>Flavobacteriales</taxon>
        <taxon>Flavobacteriaceae</taxon>
        <taxon>Flavobacterium</taxon>
    </lineage>
</organism>
<protein>
    <recommendedName>
        <fullName evidence="5">Signal peptidase</fullName>
    </recommendedName>
</protein>
<keyword evidence="1" id="KW-0812">Transmembrane</keyword>
<feature type="transmembrane region" description="Helical" evidence="1">
    <location>
        <begin position="47"/>
        <end position="64"/>
    </location>
</feature>
<sequence length="71" mass="7606">MKIIRIVFSAFFLILLNTSSVLAQSTPPTPGGPGIPPPGLPINEDLPYLIVAGLILGFTIIYRNKTKKASI</sequence>
<name>A0ABX7Q9T9_9FLAO</name>
<feature type="chain" id="PRO_5047113153" description="Signal peptidase" evidence="2">
    <location>
        <begin position="24"/>
        <end position="71"/>
    </location>
</feature>
<gene>
    <name evidence="3" type="ORF">J0383_12870</name>
</gene>
<evidence type="ECO:0000256" key="2">
    <source>
        <dbReference type="SAM" id="SignalP"/>
    </source>
</evidence>
<proteinExistence type="predicted"/>
<keyword evidence="2" id="KW-0732">Signal</keyword>
<dbReference type="EMBL" id="CP071448">
    <property type="protein sequence ID" value="QSW87189.1"/>
    <property type="molecule type" value="Genomic_DNA"/>
</dbReference>
<dbReference type="RefSeq" id="WP_207294450.1">
    <property type="nucleotide sequence ID" value="NZ_CP071448.1"/>
</dbReference>
<evidence type="ECO:0008006" key="5">
    <source>
        <dbReference type="Google" id="ProtNLM"/>
    </source>
</evidence>
<evidence type="ECO:0000313" key="3">
    <source>
        <dbReference type="EMBL" id="QSW87189.1"/>
    </source>
</evidence>
<keyword evidence="4" id="KW-1185">Reference proteome</keyword>
<dbReference type="Proteomes" id="UP000663440">
    <property type="component" value="Chromosome"/>
</dbReference>
<evidence type="ECO:0000256" key="1">
    <source>
        <dbReference type="SAM" id="Phobius"/>
    </source>
</evidence>
<keyword evidence="1" id="KW-0472">Membrane</keyword>